<feature type="region of interest" description="Disordered" evidence="1">
    <location>
        <begin position="191"/>
        <end position="212"/>
    </location>
</feature>
<keyword evidence="3" id="KW-1185">Reference proteome</keyword>
<evidence type="ECO:0000313" key="3">
    <source>
        <dbReference type="Proteomes" id="UP000005408"/>
    </source>
</evidence>
<dbReference type="EnsemblMetazoa" id="G9390.3">
    <property type="protein sequence ID" value="G9390.3:cds"/>
    <property type="gene ID" value="G9390"/>
</dbReference>
<dbReference type="Proteomes" id="UP000005408">
    <property type="component" value="Unassembled WGS sequence"/>
</dbReference>
<proteinExistence type="predicted"/>
<reference evidence="2" key="1">
    <citation type="submission" date="2022-08" db="UniProtKB">
        <authorList>
            <consortium name="EnsemblMetazoa"/>
        </authorList>
    </citation>
    <scope>IDENTIFICATION</scope>
    <source>
        <strain evidence="2">05x7-T-G4-1.051#20</strain>
    </source>
</reference>
<evidence type="ECO:0000313" key="2">
    <source>
        <dbReference type="EnsemblMetazoa" id="G9390.3:cds"/>
    </source>
</evidence>
<dbReference type="AlphaFoldDB" id="A0A8W8P5Z7"/>
<organism evidence="2 3">
    <name type="scientific">Magallana gigas</name>
    <name type="common">Pacific oyster</name>
    <name type="synonym">Crassostrea gigas</name>
    <dbReference type="NCBI Taxonomy" id="29159"/>
    <lineage>
        <taxon>Eukaryota</taxon>
        <taxon>Metazoa</taxon>
        <taxon>Spiralia</taxon>
        <taxon>Lophotrochozoa</taxon>
        <taxon>Mollusca</taxon>
        <taxon>Bivalvia</taxon>
        <taxon>Autobranchia</taxon>
        <taxon>Pteriomorphia</taxon>
        <taxon>Ostreida</taxon>
        <taxon>Ostreoidea</taxon>
        <taxon>Ostreidae</taxon>
        <taxon>Magallana</taxon>
    </lineage>
</organism>
<accession>A0A8W8P5Z7</accession>
<sequence>MNLSEYPQGETTQTADPNLSVCPDTSSPSSNDVDFIFPKSTANWDPRVVDRLRVRHVEEDIFCIVNSKWCLFHLSSADQRMIERCVEACDLKLDYESLDVIAPNIVTPLRTWVNSWRPNEEQLKIIRTEELLKKSQPFLETEKAMILGKTVSSTADILCCLSDPGIEKPVVCMCDIRDACSKVDESVLQPRKRPRCHSGDSSSTVTTSSGKCSLSPHIGELFVYLDQSVRNEGILGITVERTLVRITYLHIEKSSMEQIKLGNSTGSIELDELNRPVFYYSKPLNFMKQNDRRVLFKALLFMKLMQLKYEKGSA</sequence>
<name>A0A8W8P5Z7_MAGGI</name>
<protein>
    <submittedName>
        <fullName evidence="2">Uncharacterized protein</fullName>
    </submittedName>
</protein>
<evidence type="ECO:0000256" key="1">
    <source>
        <dbReference type="SAM" id="MobiDB-lite"/>
    </source>
</evidence>
<feature type="region of interest" description="Disordered" evidence="1">
    <location>
        <begin position="1"/>
        <end position="29"/>
    </location>
</feature>